<keyword evidence="11" id="KW-0413">Isomerase</keyword>
<dbReference type="GO" id="GO:0000287">
    <property type="term" value="F:magnesium ion binding"/>
    <property type="evidence" value="ECO:0007669"/>
    <property type="project" value="InterPro"/>
</dbReference>
<evidence type="ECO:0000256" key="10">
    <source>
        <dbReference type="ARBA" id="ARBA00022842"/>
    </source>
</evidence>
<evidence type="ECO:0000259" key="16">
    <source>
        <dbReference type="Pfam" id="PF00408"/>
    </source>
</evidence>
<dbReference type="PANTHER" id="PTHR45745:SF1">
    <property type="entry name" value="PHOSPHOGLUCOMUTASE 2B-RELATED"/>
    <property type="match status" value="1"/>
</dbReference>
<dbReference type="GO" id="GO:0004614">
    <property type="term" value="F:phosphoglucomutase activity"/>
    <property type="evidence" value="ECO:0007669"/>
    <property type="project" value="UniProtKB-EC"/>
</dbReference>
<evidence type="ECO:0000313" key="20">
    <source>
        <dbReference type="EMBL" id="EIC76012.1"/>
    </source>
</evidence>
<evidence type="ECO:0000256" key="14">
    <source>
        <dbReference type="ARBA" id="ARBA00041467"/>
    </source>
</evidence>
<dbReference type="GO" id="GO:0006166">
    <property type="term" value="P:purine ribonucleoside salvage"/>
    <property type="evidence" value="ECO:0007669"/>
    <property type="project" value="TreeGrafter"/>
</dbReference>
<evidence type="ECO:0000256" key="7">
    <source>
        <dbReference type="ARBA" id="ARBA00022526"/>
    </source>
</evidence>
<dbReference type="InterPro" id="IPR005841">
    <property type="entry name" value="Alpha-D-phosphohexomutase_SF"/>
</dbReference>
<evidence type="ECO:0000256" key="12">
    <source>
        <dbReference type="ARBA" id="ARBA00039995"/>
    </source>
</evidence>
<evidence type="ECO:0000259" key="19">
    <source>
        <dbReference type="Pfam" id="PF02880"/>
    </source>
</evidence>
<evidence type="ECO:0000259" key="17">
    <source>
        <dbReference type="Pfam" id="PF02878"/>
    </source>
</evidence>
<keyword evidence="8" id="KW-0597">Phosphoprotein</keyword>
<dbReference type="Pfam" id="PF02878">
    <property type="entry name" value="PGM_PMM_I"/>
    <property type="match status" value="1"/>
</dbReference>
<comment type="catalytic activity">
    <reaction evidence="1">
        <text>alpha-D-glucose 1-phosphate = alpha-D-glucose 6-phosphate</text>
        <dbReference type="Rhea" id="RHEA:23536"/>
        <dbReference type="ChEBI" id="CHEBI:58225"/>
        <dbReference type="ChEBI" id="CHEBI:58601"/>
        <dbReference type="EC" id="5.4.2.2"/>
    </reaction>
</comment>
<evidence type="ECO:0000256" key="2">
    <source>
        <dbReference type="ARBA" id="ARBA00001946"/>
    </source>
</evidence>
<evidence type="ECO:0000256" key="11">
    <source>
        <dbReference type="ARBA" id="ARBA00023235"/>
    </source>
</evidence>
<dbReference type="Pfam" id="PF02879">
    <property type="entry name" value="PGM_PMM_II"/>
    <property type="match status" value="1"/>
</dbReference>
<evidence type="ECO:0000256" key="5">
    <source>
        <dbReference type="ARBA" id="ARBA00010231"/>
    </source>
</evidence>
<dbReference type="EC" id="5.4.2.2" evidence="6"/>
<protein>
    <recommendedName>
        <fullName evidence="12">Phosphoglucomutase</fullName>
        <ecNumber evidence="6">5.4.2.2</ecNumber>
    </recommendedName>
    <alternativeName>
        <fullName evidence="14">Alpha-phosphoglucomutase</fullName>
    </alternativeName>
    <alternativeName>
        <fullName evidence="13">Glucose phosphomutase</fullName>
    </alternativeName>
</protein>
<dbReference type="GO" id="GO:0008973">
    <property type="term" value="F:phosphopentomutase activity"/>
    <property type="evidence" value="ECO:0007669"/>
    <property type="project" value="TreeGrafter"/>
</dbReference>
<dbReference type="RefSeq" id="WP_000222134.1">
    <property type="nucleotide sequence ID" value="NZ_AJKQ01000008.1"/>
</dbReference>
<evidence type="ECO:0000256" key="4">
    <source>
        <dbReference type="ARBA" id="ARBA00005189"/>
    </source>
</evidence>
<dbReference type="InterPro" id="IPR005846">
    <property type="entry name" value="A-D-PHexomutase_a/b/a-III"/>
</dbReference>
<feature type="domain" description="Alpha-D-phosphohexomutase alpha/beta/alpha" evidence="17">
    <location>
        <begin position="41"/>
        <end position="179"/>
    </location>
</feature>
<dbReference type="InterPro" id="IPR005845">
    <property type="entry name" value="A-D-PHexomutase_a/b/a-II"/>
</dbReference>
<name>I0Q410_STROR</name>
<reference evidence="20 21" key="1">
    <citation type="submission" date="2012-03" db="EMBL/GenBank/DDBJ databases">
        <authorList>
            <person name="Durkin A.S."/>
            <person name="McCorrison J."/>
            <person name="Torralba M."/>
            <person name="Gillis M."/>
            <person name="Methe B."/>
            <person name="Sutton G."/>
            <person name="Nelson K.E."/>
        </authorList>
    </citation>
    <scope>NUCLEOTIDE SEQUENCE [LARGE SCALE GENOMIC DNA]</scope>
    <source>
        <strain evidence="20 21">SK610</strain>
    </source>
</reference>
<comment type="similarity">
    <text evidence="5 15">Belongs to the phosphohexose mutase family.</text>
</comment>
<evidence type="ECO:0000256" key="6">
    <source>
        <dbReference type="ARBA" id="ARBA00012728"/>
    </source>
</evidence>
<dbReference type="InterPro" id="IPR005844">
    <property type="entry name" value="A-D-PHexomutase_a/b/a-I"/>
</dbReference>
<dbReference type="AlphaFoldDB" id="I0Q410"/>
<proteinExistence type="inferred from homology"/>
<keyword evidence="9 15" id="KW-0479">Metal-binding</keyword>
<evidence type="ECO:0000313" key="21">
    <source>
        <dbReference type="Proteomes" id="UP000004548"/>
    </source>
</evidence>
<dbReference type="Pfam" id="PF00408">
    <property type="entry name" value="PGM_PMM_IV"/>
    <property type="match status" value="1"/>
</dbReference>
<evidence type="ECO:0000256" key="3">
    <source>
        <dbReference type="ARBA" id="ARBA00005164"/>
    </source>
</evidence>
<keyword evidence="7" id="KW-0313">Glucose metabolism</keyword>
<dbReference type="InterPro" id="IPR016066">
    <property type="entry name" value="A-D-PHexomutase_CS"/>
</dbReference>
<dbReference type="SUPFAM" id="SSF55957">
    <property type="entry name" value="Phosphoglucomutase, C-terminal domain"/>
    <property type="match status" value="1"/>
</dbReference>
<dbReference type="EMBL" id="AJKQ01000008">
    <property type="protein sequence ID" value="EIC76012.1"/>
    <property type="molecule type" value="Genomic_DNA"/>
</dbReference>
<dbReference type="Gene3D" id="3.30.310.50">
    <property type="entry name" value="Alpha-D-phosphohexomutase, C-terminal domain"/>
    <property type="match status" value="1"/>
</dbReference>
<gene>
    <name evidence="20" type="ORF">HMPREF1115_0068</name>
</gene>
<accession>I0Q410</accession>
<comment type="pathway">
    <text evidence="4">Lipid metabolism.</text>
</comment>
<evidence type="ECO:0000256" key="9">
    <source>
        <dbReference type="ARBA" id="ARBA00022723"/>
    </source>
</evidence>
<comment type="pathway">
    <text evidence="3">Glycolipid metabolism; diglucosyl-diacylglycerol biosynthesis.</text>
</comment>
<evidence type="ECO:0000259" key="18">
    <source>
        <dbReference type="Pfam" id="PF02879"/>
    </source>
</evidence>
<evidence type="ECO:0000256" key="1">
    <source>
        <dbReference type="ARBA" id="ARBA00000443"/>
    </source>
</evidence>
<evidence type="ECO:0000256" key="8">
    <source>
        <dbReference type="ARBA" id="ARBA00022553"/>
    </source>
</evidence>
<dbReference type="PANTHER" id="PTHR45745">
    <property type="entry name" value="PHOSPHOMANNOMUTASE 45A"/>
    <property type="match status" value="1"/>
</dbReference>
<feature type="domain" description="Alpha-D-phosphohexomutase C-terminal" evidence="16">
    <location>
        <begin position="504"/>
        <end position="547"/>
    </location>
</feature>
<sequence length="572" mass="62605">MTYQENYQKWVDFADLPDYLRQDLIDMDEKTKEDAFYTNLEFGTAGMRGLIGAGTNRINIYVVRQATEGLARLIESKGGNEKERGVAIAYDSRHFSPEFAFESAAVLAKHGIKSYVFESLRPTPELSFAVRHLNCFAGIMITASHNPAPFNGYKVYGEDGGQMPPHDADALTTYIRGIENPFAVEVADVEAEKASGLIEVIGEAVDVEYLKEVKDVNINSTLIEEFGTDMKIVYTPLHGTGEMLARRALAQAGFDSVQVVEAQATADPDFSTVKSPNPESQAAFALAEELGRQVGADVLVATDPDADRVGVEVLQKDGSYLNLSGNQIGAIMAKYILEAHKNAGTLPENAALCKSIVSTDLVTKIAESYGATMFNVLTGFKFIAEKIQEFEEKHNHTYMMGFEESFGYLIKPFVRDKDAIQAVLVVAELAAYYRSRGLTLADGIEEIYKEYGYYAEKTISVTLSGVDGAEQIKAIMAKFRNNAPKEWNATTITVVEDFKAQTATAADGTVTNLTTPPSDVLKYTLADGSWIAVRPSGTEPKIKFYIAVVGESNEDSQAKIANIEAEINAFVK</sequence>
<feature type="domain" description="Alpha-D-phosphohexomutase alpha/beta/alpha" evidence="18">
    <location>
        <begin position="227"/>
        <end position="311"/>
    </location>
</feature>
<evidence type="ECO:0000256" key="13">
    <source>
        <dbReference type="ARBA" id="ARBA00041398"/>
    </source>
</evidence>
<dbReference type="Gene3D" id="3.40.120.10">
    <property type="entry name" value="Alpha-D-Glucose-1,6-Bisphosphate, subunit A, domain 3"/>
    <property type="match status" value="3"/>
</dbReference>
<dbReference type="SUPFAM" id="SSF53738">
    <property type="entry name" value="Phosphoglucomutase, first 3 domains"/>
    <property type="match status" value="3"/>
</dbReference>
<dbReference type="PROSITE" id="PS00710">
    <property type="entry name" value="PGM_PMM"/>
    <property type="match status" value="1"/>
</dbReference>
<organism evidence="20 21">
    <name type="scientific">Streptococcus oralis SK610</name>
    <dbReference type="NCBI Taxonomy" id="1095741"/>
    <lineage>
        <taxon>Bacteria</taxon>
        <taxon>Bacillati</taxon>
        <taxon>Bacillota</taxon>
        <taxon>Bacilli</taxon>
        <taxon>Lactobacillales</taxon>
        <taxon>Streptococcaceae</taxon>
        <taxon>Streptococcus</taxon>
    </lineage>
</organism>
<dbReference type="CDD" id="cd05799">
    <property type="entry name" value="PGM2"/>
    <property type="match status" value="1"/>
</dbReference>
<keyword evidence="7" id="KW-0119">Carbohydrate metabolism</keyword>
<dbReference type="PATRIC" id="fig|1095741.3.peg.554"/>
<keyword evidence="10 15" id="KW-0460">Magnesium</keyword>
<dbReference type="Proteomes" id="UP000004548">
    <property type="component" value="Unassembled WGS sequence"/>
</dbReference>
<dbReference type="GO" id="GO:0006006">
    <property type="term" value="P:glucose metabolic process"/>
    <property type="evidence" value="ECO:0007669"/>
    <property type="project" value="UniProtKB-KW"/>
</dbReference>
<dbReference type="PRINTS" id="PR00509">
    <property type="entry name" value="PGMPMM"/>
</dbReference>
<dbReference type="InterPro" id="IPR016055">
    <property type="entry name" value="A-D-PHexomutase_a/b/a-I/II/III"/>
</dbReference>
<dbReference type="Pfam" id="PF02880">
    <property type="entry name" value="PGM_PMM_III"/>
    <property type="match status" value="1"/>
</dbReference>
<dbReference type="InterPro" id="IPR005843">
    <property type="entry name" value="A-D-PHexomutase_C"/>
</dbReference>
<comment type="caution">
    <text evidence="20">The sequence shown here is derived from an EMBL/GenBank/DDBJ whole genome shotgun (WGS) entry which is preliminary data.</text>
</comment>
<feature type="domain" description="Alpha-D-phosphohexomutase alpha/beta/alpha" evidence="19">
    <location>
        <begin position="325"/>
        <end position="451"/>
    </location>
</feature>
<comment type="cofactor">
    <cofactor evidence="2">
        <name>Mg(2+)</name>
        <dbReference type="ChEBI" id="CHEBI:18420"/>
    </cofactor>
</comment>
<dbReference type="InterPro" id="IPR036900">
    <property type="entry name" value="A-D-PHexomutase_C_sf"/>
</dbReference>
<evidence type="ECO:0000256" key="15">
    <source>
        <dbReference type="RuleBase" id="RU004326"/>
    </source>
</evidence>